<keyword evidence="2" id="KW-0238">DNA-binding</keyword>
<reference evidence="6" key="1">
    <citation type="submission" date="2022-03" db="EMBL/GenBank/DDBJ databases">
        <title>Identification of a novel bacterium isolated from mangrove sediments.</title>
        <authorList>
            <person name="Pan X."/>
        </authorList>
    </citation>
    <scope>NUCLEOTIDE SEQUENCE</scope>
    <source>
        <strain evidence="6">B1949</strain>
    </source>
</reference>
<name>A0ABT0BAE6_9SPHN</name>
<evidence type="ECO:0000256" key="3">
    <source>
        <dbReference type="ARBA" id="ARBA00023163"/>
    </source>
</evidence>
<dbReference type="SUPFAM" id="SSF51206">
    <property type="entry name" value="cAMP-binding domain-like"/>
    <property type="match status" value="1"/>
</dbReference>
<evidence type="ECO:0000259" key="4">
    <source>
        <dbReference type="PROSITE" id="PS50042"/>
    </source>
</evidence>
<evidence type="ECO:0000256" key="1">
    <source>
        <dbReference type="ARBA" id="ARBA00023015"/>
    </source>
</evidence>
<dbReference type="SUPFAM" id="SSF46785">
    <property type="entry name" value="Winged helix' DNA-binding domain"/>
    <property type="match status" value="1"/>
</dbReference>
<proteinExistence type="predicted"/>
<comment type="caution">
    <text evidence="6">The sequence shown here is derived from an EMBL/GenBank/DDBJ whole genome shotgun (WGS) entry which is preliminary data.</text>
</comment>
<sequence>MNEEDKIDAIMATFRCTRDAASVVASVFSPQDVPAKRVIASQGAPASACWIVIDGAIRVNALGLEGQIQQLAQYGPGEFFGSFPEPSTHRAEISAATRTLLLRAEAAQLASVIKTRADLANGMARLLARQLDRALDRMVMRATCSAAGRVYAELMALAGPANTISPQPRVTQIALAANTTRETASRAIAVLIRRGIVSRDDDKLVIHSPRMVHEMIV</sequence>
<feature type="domain" description="HTH crp-type" evidence="5">
    <location>
        <begin position="144"/>
        <end position="210"/>
    </location>
</feature>
<keyword evidence="1" id="KW-0805">Transcription regulation</keyword>
<dbReference type="RefSeq" id="WP_244017289.1">
    <property type="nucleotide sequence ID" value="NZ_JALHLF010000009.1"/>
</dbReference>
<dbReference type="InterPro" id="IPR036390">
    <property type="entry name" value="WH_DNA-bd_sf"/>
</dbReference>
<dbReference type="CDD" id="cd00038">
    <property type="entry name" value="CAP_ED"/>
    <property type="match status" value="1"/>
</dbReference>
<dbReference type="InterPro" id="IPR014710">
    <property type="entry name" value="RmlC-like_jellyroll"/>
</dbReference>
<feature type="domain" description="Cyclic nucleotide-binding" evidence="4">
    <location>
        <begin position="24"/>
        <end position="81"/>
    </location>
</feature>
<evidence type="ECO:0000259" key="5">
    <source>
        <dbReference type="PROSITE" id="PS51063"/>
    </source>
</evidence>
<dbReference type="Pfam" id="PF00027">
    <property type="entry name" value="cNMP_binding"/>
    <property type="match status" value="1"/>
</dbReference>
<gene>
    <name evidence="6" type="ORF">MTR62_04240</name>
</gene>
<dbReference type="InterPro" id="IPR018490">
    <property type="entry name" value="cNMP-bd_dom_sf"/>
</dbReference>
<dbReference type="Pfam" id="PF13545">
    <property type="entry name" value="HTH_Crp_2"/>
    <property type="match status" value="1"/>
</dbReference>
<protein>
    <submittedName>
        <fullName evidence="6">Crp/Fnr family transcriptional regulator</fullName>
    </submittedName>
</protein>
<dbReference type="Gene3D" id="2.60.120.10">
    <property type="entry name" value="Jelly Rolls"/>
    <property type="match status" value="1"/>
</dbReference>
<dbReference type="Proteomes" id="UP001162881">
    <property type="component" value="Unassembled WGS sequence"/>
</dbReference>
<dbReference type="InterPro" id="IPR012318">
    <property type="entry name" value="HTH_CRP"/>
</dbReference>
<accession>A0ABT0BAE6</accession>
<dbReference type="EMBL" id="JALHLF010000009">
    <property type="protein sequence ID" value="MCJ2181914.1"/>
    <property type="molecule type" value="Genomic_DNA"/>
</dbReference>
<dbReference type="InterPro" id="IPR000595">
    <property type="entry name" value="cNMP-bd_dom"/>
</dbReference>
<evidence type="ECO:0000313" key="6">
    <source>
        <dbReference type="EMBL" id="MCJ2181914.1"/>
    </source>
</evidence>
<evidence type="ECO:0000256" key="2">
    <source>
        <dbReference type="ARBA" id="ARBA00023125"/>
    </source>
</evidence>
<evidence type="ECO:0000313" key="7">
    <source>
        <dbReference type="Proteomes" id="UP001162881"/>
    </source>
</evidence>
<organism evidence="6 7">
    <name type="scientific">Novosphingobium organovorum</name>
    <dbReference type="NCBI Taxonomy" id="2930092"/>
    <lineage>
        <taxon>Bacteria</taxon>
        <taxon>Pseudomonadati</taxon>
        <taxon>Pseudomonadota</taxon>
        <taxon>Alphaproteobacteria</taxon>
        <taxon>Sphingomonadales</taxon>
        <taxon>Sphingomonadaceae</taxon>
        <taxon>Novosphingobium</taxon>
    </lineage>
</organism>
<keyword evidence="3" id="KW-0804">Transcription</keyword>
<dbReference type="PROSITE" id="PS51063">
    <property type="entry name" value="HTH_CRP_2"/>
    <property type="match status" value="1"/>
</dbReference>
<dbReference type="PROSITE" id="PS50042">
    <property type="entry name" value="CNMP_BINDING_3"/>
    <property type="match status" value="1"/>
</dbReference>
<keyword evidence="7" id="KW-1185">Reference proteome</keyword>